<feature type="compositionally biased region" description="Polar residues" evidence="1">
    <location>
        <begin position="1020"/>
        <end position="1038"/>
    </location>
</feature>
<dbReference type="STRING" id="1314674.A0A0D7B746"/>
<accession>A0A0D7B746</accession>
<protein>
    <submittedName>
        <fullName evidence="2">Uncharacterized protein</fullName>
    </submittedName>
</protein>
<feature type="region of interest" description="Disordered" evidence="1">
    <location>
        <begin position="457"/>
        <end position="480"/>
    </location>
</feature>
<dbReference type="InterPro" id="IPR014752">
    <property type="entry name" value="Arrestin-like_C"/>
</dbReference>
<dbReference type="Gene3D" id="2.60.40.640">
    <property type="match status" value="1"/>
</dbReference>
<feature type="compositionally biased region" description="Basic and acidic residues" evidence="1">
    <location>
        <begin position="796"/>
        <end position="806"/>
    </location>
</feature>
<feature type="compositionally biased region" description="Pro residues" evidence="1">
    <location>
        <begin position="612"/>
        <end position="636"/>
    </location>
</feature>
<sequence length="1140" mass="120959">MNDFAGTPLPMNSTATHPKLKVSLSFLDRFFIAGDNVCGSLEMECRSGEPGSGKELGIGAMMIEMWGVEELLSRDHSAKAPFLYCRRLFQGPGLPASNAVYAHPLPNMQPMPTHYHLGKRGQSSFNFRMPIPATSPSSISFCQAARVRYEIRASVQIFWKGEKKVVVQSKEVDVIESYADIDFSRDEPESVAVGENGKIWMQGKVVGGVLVAGESACVELQVKNHSSRKNVALTLSLERTLHVAHAPDTLLISDTLTTVPFRGPEYIIPPGAEGVASLVFDVPRSARTVRGGRLEGLEERGAKGTEALFDIGGVVTVKMGMGLGRSDIVVTMPVTIVHPAVLPDPPEEDYPQEYWDPQSQAPFDPYMAAQMQAAQFTGPLSPYSPTPAPYALPISPHPGAYAPPMSPQPPHPSTSPPLAYVDPNQNYVWFPPPNQYFSPPPQAQAYYYPQQYEQPPVQPVSPLVSGLPSPSLPSASNIPAPAPVPAQVSVPAEVPPPTSPSTPLRIDLQNLAPQTFSPTLHSPRPFLSPKLSPSSNDGSLGRSERVEALERMADEVPMNEAPVAIDKTLPGPPVPTGKSSSTRPRADMYFAEAKQSTPLATTPHASRRPSPHVSPLPSPKVSPLPSPRVNPLPSPIIPLAVSPKPTPPPEEKSVEALLAEPPTEDVLAPKTPTLSGISRLAATRKPALGVPTSSPSGLDALEQRLLADVGTRKVRAAPPPSVVTLGFTEISAKAIDIPSPKSKDSKGDESAISSLSLGAEEEEKEWDERTHRGKSVKAESDVTKSEGQRKSGQRNEQSKRKIEQAKGRVAAWLGGVSGLPAGDDDEGEAAAVSLTSPSPAAKVEDLPVEIPVTNGKDEDEEPDIEELLKKEETTDGTPQPDPRSSGFKPMGTFKRDALTRTLVPKDVTNPWADAPAGAPKTDAPAPTNPWKAHKSPNAKSPNLPNFPPLSPGDGVKYDIRSARGGRGGKVTSVAALWANGALGGGGSGEKGPRTSMPGAPRKTAPMNPRTSLPASPRVSAPTSPVLKSSTPRPASKPTSPAPRLKPLKSSTPGLSTAVVSSSHATPVLSSTVSLARPVPTNGANKWRPGMKTLAEGARAKETKGVMGNANEGVVRPVVGDVGKTKIKDLIKKYQQQTQAS</sequence>
<name>A0A0D7B746_9AGAR</name>
<evidence type="ECO:0000313" key="2">
    <source>
        <dbReference type="EMBL" id="KIY66014.1"/>
    </source>
</evidence>
<feature type="compositionally biased region" description="Basic and acidic residues" evidence="1">
    <location>
        <begin position="766"/>
        <end position="789"/>
    </location>
</feature>
<dbReference type="Proteomes" id="UP000054007">
    <property type="component" value="Unassembled WGS sequence"/>
</dbReference>
<gene>
    <name evidence="2" type="ORF">CYLTODRAFT_455796</name>
</gene>
<dbReference type="EMBL" id="KN880569">
    <property type="protein sequence ID" value="KIY66014.1"/>
    <property type="molecule type" value="Genomic_DNA"/>
</dbReference>
<evidence type="ECO:0000256" key="1">
    <source>
        <dbReference type="SAM" id="MobiDB-lite"/>
    </source>
</evidence>
<proteinExistence type="predicted"/>
<reference evidence="2 3" key="1">
    <citation type="journal article" date="2015" name="Fungal Genet. Biol.">
        <title>Evolution of novel wood decay mechanisms in Agaricales revealed by the genome sequences of Fistulina hepatica and Cylindrobasidium torrendii.</title>
        <authorList>
            <person name="Floudas D."/>
            <person name="Held B.W."/>
            <person name="Riley R."/>
            <person name="Nagy L.G."/>
            <person name="Koehler G."/>
            <person name="Ransdell A.S."/>
            <person name="Younus H."/>
            <person name="Chow J."/>
            <person name="Chiniquy J."/>
            <person name="Lipzen A."/>
            <person name="Tritt A."/>
            <person name="Sun H."/>
            <person name="Haridas S."/>
            <person name="LaButti K."/>
            <person name="Ohm R.A."/>
            <person name="Kues U."/>
            <person name="Blanchette R.A."/>
            <person name="Grigoriev I.V."/>
            <person name="Minto R.E."/>
            <person name="Hibbett D.S."/>
        </authorList>
    </citation>
    <scope>NUCLEOTIDE SEQUENCE [LARGE SCALE GENOMIC DNA]</scope>
    <source>
        <strain evidence="2 3">FP15055 ss-10</strain>
    </source>
</reference>
<feature type="region of interest" description="Disordered" evidence="1">
    <location>
        <begin position="515"/>
        <end position="654"/>
    </location>
</feature>
<keyword evidence="3" id="KW-1185">Reference proteome</keyword>
<evidence type="ECO:0000313" key="3">
    <source>
        <dbReference type="Proteomes" id="UP000054007"/>
    </source>
</evidence>
<dbReference type="OrthoDB" id="298939at2759"/>
<feature type="compositionally biased region" description="Polar residues" evidence="1">
    <location>
        <begin position="1048"/>
        <end position="1070"/>
    </location>
</feature>
<feature type="region of interest" description="Disordered" evidence="1">
    <location>
        <begin position="727"/>
        <end position="1070"/>
    </location>
</feature>
<feature type="compositionally biased region" description="Pro residues" evidence="1">
    <location>
        <begin position="404"/>
        <end position="415"/>
    </location>
</feature>
<feature type="compositionally biased region" description="Basic and acidic residues" evidence="1">
    <location>
        <begin position="542"/>
        <end position="554"/>
    </location>
</feature>
<feature type="compositionally biased region" description="Polar residues" evidence="1">
    <location>
        <begin position="594"/>
        <end position="604"/>
    </location>
</feature>
<feature type="region of interest" description="Disordered" evidence="1">
    <location>
        <begin position="399"/>
        <end position="418"/>
    </location>
</feature>
<organism evidence="2 3">
    <name type="scientific">Cylindrobasidium torrendii FP15055 ss-10</name>
    <dbReference type="NCBI Taxonomy" id="1314674"/>
    <lineage>
        <taxon>Eukaryota</taxon>
        <taxon>Fungi</taxon>
        <taxon>Dikarya</taxon>
        <taxon>Basidiomycota</taxon>
        <taxon>Agaricomycotina</taxon>
        <taxon>Agaricomycetes</taxon>
        <taxon>Agaricomycetidae</taxon>
        <taxon>Agaricales</taxon>
        <taxon>Marasmiineae</taxon>
        <taxon>Physalacriaceae</taxon>
        <taxon>Cylindrobasidium</taxon>
    </lineage>
</organism>
<dbReference type="AlphaFoldDB" id="A0A0D7B746"/>